<evidence type="ECO:0000313" key="3">
    <source>
        <dbReference type="Proteomes" id="UP000499080"/>
    </source>
</evidence>
<reference evidence="1 3" key="1">
    <citation type="journal article" date="2019" name="Sci. Rep.">
        <title>Orb-weaving spider Araneus ventricosus genome elucidates the spidroin gene catalogue.</title>
        <authorList>
            <person name="Kono N."/>
            <person name="Nakamura H."/>
            <person name="Ohtoshi R."/>
            <person name="Moran D.A.P."/>
            <person name="Shinohara A."/>
            <person name="Yoshida Y."/>
            <person name="Fujiwara M."/>
            <person name="Mori M."/>
            <person name="Tomita M."/>
            <person name="Arakawa K."/>
        </authorList>
    </citation>
    <scope>NUCLEOTIDE SEQUENCE [LARGE SCALE GENOMIC DNA]</scope>
</reference>
<protein>
    <recommendedName>
        <fullName evidence="4">Tc1-like transposase DDE domain-containing protein</fullName>
    </recommendedName>
</protein>
<evidence type="ECO:0000313" key="2">
    <source>
        <dbReference type="EMBL" id="GBO43908.1"/>
    </source>
</evidence>
<keyword evidence="3" id="KW-1185">Reference proteome</keyword>
<dbReference type="AlphaFoldDB" id="A0A4Y2X2W6"/>
<proteinExistence type="predicted"/>
<accession>A0A4Y2X2W6</accession>
<evidence type="ECO:0008006" key="4">
    <source>
        <dbReference type="Google" id="ProtNLM"/>
    </source>
</evidence>
<dbReference type="Proteomes" id="UP000499080">
    <property type="component" value="Unassembled WGS sequence"/>
</dbReference>
<sequence length="92" mass="10388">MNLFDGQMDEENILKSSVSLHAGATSDMFILRDDNARYHRARLVETWLSEQGIERMGVTNMSTRHESNGACIGHSMETTCSSERFPLIIPEL</sequence>
<gene>
    <name evidence="1" type="ORF">AVEN_189511_1</name>
    <name evidence="2" type="ORF">AVEN_46461_1</name>
</gene>
<dbReference type="EMBL" id="BGPR01070467">
    <property type="protein sequence ID" value="GBO43901.1"/>
    <property type="molecule type" value="Genomic_DNA"/>
</dbReference>
<evidence type="ECO:0000313" key="1">
    <source>
        <dbReference type="EMBL" id="GBO43901.1"/>
    </source>
</evidence>
<dbReference type="OrthoDB" id="6435577at2759"/>
<comment type="caution">
    <text evidence="1">The sequence shown here is derived from an EMBL/GenBank/DDBJ whole genome shotgun (WGS) entry which is preliminary data.</text>
</comment>
<organism evidence="1 3">
    <name type="scientific">Araneus ventricosus</name>
    <name type="common">Orbweaver spider</name>
    <name type="synonym">Epeira ventricosa</name>
    <dbReference type="NCBI Taxonomy" id="182803"/>
    <lineage>
        <taxon>Eukaryota</taxon>
        <taxon>Metazoa</taxon>
        <taxon>Ecdysozoa</taxon>
        <taxon>Arthropoda</taxon>
        <taxon>Chelicerata</taxon>
        <taxon>Arachnida</taxon>
        <taxon>Araneae</taxon>
        <taxon>Araneomorphae</taxon>
        <taxon>Entelegynae</taxon>
        <taxon>Araneoidea</taxon>
        <taxon>Araneidae</taxon>
        <taxon>Araneus</taxon>
    </lineage>
</organism>
<dbReference type="EMBL" id="BGPR01070471">
    <property type="protein sequence ID" value="GBO43908.1"/>
    <property type="molecule type" value="Genomic_DNA"/>
</dbReference>
<name>A0A4Y2X2W6_ARAVE</name>